<dbReference type="STRING" id="1448321.A0A317WJM2"/>
<name>A0A317WJM2_9EURO</name>
<dbReference type="SUPFAM" id="SSF51905">
    <property type="entry name" value="FAD/NAD(P)-binding domain"/>
    <property type="match status" value="1"/>
</dbReference>
<dbReference type="Proteomes" id="UP000247233">
    <property type="component" value="Unassembled WGS sequence"/>
</dbReference>
<dbReference type="OrthoDB" id="655030at2759"/>
<feature type="domain" description="FAD-binding" evidence="4">
    <location>
        <begin position="131"/>
        <end position="242"/>
    </location>
</feature>
<comment type="caution">
    <text evidence="5">The sequence shown here is derived from an EMBL/GenBank/DDBJ whole genome shotgun (WGS) entry which is preliminary data.</text>
</comment>
<proteinExistence type="predicted"/>
<sequence length="316" mass="34280">YPLLLQTRIKILICGPGITVLRRMGLESLFRAHSVPEQGLRLVDGADRSWGYFPANRTGKGRQNFTTDFEIMRGDLCALLVEETKTRGVMYMFGGHAAVNRKKNGVHSLGILAGYFTMPRPIQPGEEYTASVFIGTGGCGVMMRRHEAGRVQVYLLCETDELGKAAREGIWRQRRKGWRRRSAILTGFAETDDFDAERMGVVRVEGWSRGRVVLVGDAAYAPSAQTGMGTSSGMVGAYILAGEIGRSCGQGSNLADNGDLAMALKMYESLHEEVSVILTGDYSGVCPLCSRVVLETGSRCPMDAARGDQGVGTPAV</sequence>
<dbReference type="RefSeq" id="XP_025400878.1">
    <property type="nucleotide sequence ID" value="XM_025547547.1"/>
</dbReference>
<dbReference type="VEuPathDB" id="FungiDB:BO70DRAFT_422155"/>
<dbReference type="AlphaFoldDB" id="A0A317WJM2"/>
<feature type="non-terminal residue" evidence="5">
    <location>
        <position position="1"/>
    </location>
</feature>
<gene>
    <name evidence="5" type="ORF">BO70DRAFT_422155</name>
</gene>
<keyword evidence="6" id="KW-1185">Reference proteome</keyword>
<accession>A0A317WJM2</accession>
<dbReference type="GeneID" id="37069784"/>
<evidence type="ECO:0000256" key="3">
    <source>
        <dbReference type="ARBA" id="ARBA00023002"/>
    </source>
</evidence>
<reference evidence="5 6" key="1">
    <citation type="submission" date="2016-12" db="EMBL/GenBank/DDBJ databases">
        <title>The genomes of Aspergillus section Nigri reveals drivers in fungal speciation.</title>
        <authorList>
            <consortium name="DOE Joint Genome Institute"/>
            <person name="Vesth T.C."/>
            <person name="Nybo J."/>
            <person name="Theobald S."/>
            <person name="Brandl J."/>
            <person name="Frisvad J.C."/>
            <person name="Nielsen K.F."/>
            <person name="Lyhne E.K."/>
            <person name="Kogle M.E."/>
            <person name="Kuo A."/>
            <person name="Riley R."/>
            <person name="Clum A."/>
            <person name="Nolan M."/>
            <person name="Lipzen A."/>
            <person name="Salamov A."/>
            <person name="Henrissat B."/>
            <person name="Wiebenga A."/>
            <person name="De Vries R.P."/>
            <person name="Grigoriev I.V."/>
            <person name="Mortensen U.H."/>
            <person name="Andersen M.R."/>
            <person name="Baker S.E."/>
        </authorList>
    </citation>
    <scope>NUCLEOTIDE SEQUENCE [LARGE SCALE GENOMIC DNA]</scope>
    <source>
        <strain evidence="5 6">CBS 117.55</strain>
    </source>
</reference>
<dbReference type="Pfam" id="PF01494">
    <property type="entry name" value="FAD_binding_3"/>
    <property type="match status" value="1"/>
</dbReference>
<dbReference type="GO" id="GO:0016491">
    <property type="term" value="F:oxidoreductase activity"/>
    <property type="evidence" value="ECO:0007669"/>
    <property type="project" value="UniProtKB-KW"/>
</dbReference>
<dbReference type="InterPro" id="IPR002938">
    <property type="entry name" value="FAD-bd"/>
</dbReference>
<keyword evidence="3" id="KW-0560">Oxidoreductase</keyword>
<evidence type="ECO:0000256" key="2">
    <source>
        <dbReference type="ARBA" id="ARBA00022827"/>
    </source>
</evidence>
<dbReference type="PANTHER" id="PTHR46865">
    <property type="entry name" value="OXIDOREDUCTASE-RELATED"/>
    <property type="match status" value="1"/>
</dbReference>
<keyword evidence="1" id="KW-0285">Flavoprotein</keyword>
<dbReference type="PANTHER" id="PTHR46865:SF7">
    <property type="entry name" value="MONOOXYGENASE, PUTATIVE (AFU_ORTHOLOGUE AFUA_8G07040)-RELATED"/>
    <property type="match status" value="1"/>
</dbReference>
<evidence type="ECO:0000313" key="5">
    <source>
        <dbReference type="EMBL" id="PWY86646.1"/>
    </source>
</evidence>
<evidence type="ECO:0000259" key="4">
    <source>
        <dbReference type="Pfam" id="PF01494"/>
    </source>
</evidence>
<dbReference type="EMBL" id="MSFL01000007">
    <property type="protein sequence ID" value="PWY86646.1"/>
    <property type="molecule type" value="Genomic_DNA"/>
</dbReference>
<protein>
    <recommendedName>
        <fullName evidence="4">FAD-binding domain-containing protein</fullName>
    </recommendedName>
</protein>
<dbReference type="Gene3D" id="3.50.50.60">
    <property type="entry name" value="FAD/NAD(P)-binding domain"/>
    <property type="match status" value="2"/>
</dbReference>
<evidence type="ECO:0000313" key="6">
    <source>
        <dbReference type="Proteomes" id="UP000247233"/>
    </source>
</evidence>
<dbReference type="InterPro" id="IPR036188">
    <property type="entry name" value="FAD/NAD-bd_sf"/>
</dbReference>
<keyword evidence="2" id="KW-0274">FAD</keyword>
<organism evidence="5 6">
    <name type="scientific">Aspergillus heteromorphus CBS 117.55</name>
    <dbReference type="NCBI Taxonomy" id="1448321"/>
    <lineage>
        <taxon>Eukaryota</taxon>
        <taxon>Fungi</taxon>
        <taxon>Dikarya</taxon>
        <taxon>Ascomycota</taxon>
        <taxon>Pezizomycotina</taxon>
        <taxon>Eurotiomycetes</taxon>
        <taxon>Eurotiomycetidae</taxon>
        <taxon>Eurotiales</taxon>
        <taxon>Aspergillaceae</taxon>
        <taxon>Aspergillus</taxon>
        <taxon>Aspergillus subgen. Circumdati</taxon>
    </lineage>
</organism>
<dbReference type="InterPro" id="IPR051704">
    <property type="entry name" value="FAD_aromatic-hydroxylase"/>
</dbReference>
<dbReference type="GO" id="GO:0071949">
    <property type="term" value="F:FAD binding"/>
    <property type="evidence" value="ECO:0007669"/>
    <property type="project" value="InterPro"/>
</dbReference>
<evidence type="ECO:0000256" key="1">
    <source>
        <dbReference type="ARBA" id="ARBA00022630"/>
    </source>
</evidence>